<evidence type="ECO:0000313" key="16">
    <source>
        <dbReference type="EMBL" id="KAK2878876.1"/>
    </source>
</evidence>
<dbReference type="GO" id="GO:0005829">
    <property type="term" value="C:cytosol"/>
    <property type="evidence" value="ECO:0007669"/>
    <property type="project" value="UniProtKB-SubCell"/>
</dbReference>
<evidence type="ECO:0000259" key="14">
    <source>
        <dbReference type="PROSITE" id="PS50004"/>
    </source>
</evidence>
<evidence type="ECO:0000256" key="9">
    <source>
        <dbReference type="ARBA" id="ARBA00022963"/>
    </source>
</evidence>
<dbReference type="GO" id="GO:0005544">
    <property type="term" value="F:calcium-dependent phospholipid binding"/>
    <property type="evidence" value="ECO:0007669"/>
    <property type="project" value="TreeGrafter"/>
</dbReference>
<evidence type="ECO:0000256" key="8">
    <source>
        <dbReference type="ARBA" id="ARBA00022837"/>
    </source>
</evidence>
<dbReference type="InterPro" id="IPR040723">
    <property type="entry name" value="cPLA2_C2"/>
</dbReference>
<gene>
    <name evidence="16" type="ORF">Q8A67_019667</name>
</gene>
<keyword evidence="5 13" id="KW-0963">Cytoplasm</keyword>
<feature type="domain" description="C2" evidence="14">
    <location>
        <begin position="1377"/>
        <end position="1496"/>
    </location>
</feature>
<evidence type="ECO:0000259" key="15">
    <source>
        <dbReference type="PROSITE" id="PS51210"/>
    </source>
</evidence>
<organism evidence="16 17">
    <name type="scientific">Cirrhinus molitorella</name>
    <name type="common">mud carp</name>
    <dbReference type="NCBI Taxonomy" id="172907"/>
    <lineage>
        <taxon>Eukaryota</taxon>
        <taxon>Metazoa</taxon>
        <taxon>Chordata</taxon>
        <taxon>Craniata</taxon>
        <taxon>Vertebrata</taxon>
        <taxon>Euteleostomi</taxon>
        <taxon>Actinopterygii</taxon>
        <taxon>Neopterygii</taxon>
        <taxon>Teleostei</taxon>
        <taxon>Ostariophysi</taxon>
        <taxon>Cypriniformes</taxon>
        <taxon>Cyprinidae</taxon>
        <taxon>Labeoninae</taxon>
        <taxon>Labeonini</taxon>
        <taxon>Cirrhinus</taxon>
    </lineage>
</organism>
<comment type="domain">
    <text evidence="13">The N-terminal C2 domain associates with lipid membranes upon calcium binding.</text>
</comment>
<keyword evidence="7 12" id="KW-0378">Hydrolase</keyword>
<dbReference type="InterPro" id="IPR000008">
    <property type="entry name" value="C2_dom"/>
</dbReference>
<dbReference type="PROSITE" id="PS51210">
    <property type="entry name" value="PLA2C"/>
    <property type="match status" value="4"/>
</dbReference>
<feature type="domain" description="PLA2c" evidence="15">
    <location>
        <begin position="833"/>
        <end position="1399"/>
    </location>
</feature>
<dbReference type="FunFam" id="3.40.1090.10:FF:000002">
    <property type="entry name" value="Phospholipase A2"/>
    <property type="match status" value="4"/>
</dbReference>
<feature type="domain" description="PLA2c" evidence="15">
    <location>
        <begin position="2413"/>
        <end position="2957"/>
    </location>
</feature>
<feature type="domain" description="C2" evidence="14">
    <location>
        <begin position="1"/>
        <end position="112"/>
    </location>
</feature>
<reference evidence="16" key="1">
    <citation type="submission" date="2023-08" db="EMBL/GenBank/DDBJ databases">
        <title>Chromosome-level Genome Assembly of mud carp (Cirrhinus molitorella).</title>
        <authorList>
            <person name="Liu H."/>
        </authorList>
    </citation>
    <scope>NUCLEOTIDE SEQUENCE</scope>
    <source>
        <strain evidence="16">Prfri</strain>
        <tissue evidence="16">Muscle</tissue>
    </source>
</reference>
<sequence length="2957" mass="333149">MHKKEVKPYWNLSVKVLYAKLHQSYDYWSSSDCYVILNLPTASARTNRTKTISNSEKPVWNETFNFRVHSNIKNILEIMIYDEDPFMRDDHCATILFDINNLTHGKKETKCFKINDETKDELWVEFELTKSSETPRPCFSNGVLVAGPFCELNVDIDKLLNKSEAMQNMVLKLKGAYKEDFVISNSEESSSFLKTLRYYINRDLETELNLTSETVVSPANVGTVVVDCGVSEPGDSELTSVPLKPLSAKQQITVSLPLGEKKVDLQLKTDDRSDEDLNVRLDFDIPVEEKNFLVKRKKVVSQALQKALNFSSAPDPSKVPVMAVVCSGGGSRALVATYGSLKGLQKIQLLDAVSYITGVSGATWALGSIYEDPNWSQGEIDKSMESVKKELTKKALSMFSSEQLQKYKQRMEEREKEGYLVSLIDMWGLALEYLFHGKKHMGTLSEMQKTVSEGQNPLPIFTAVNMKPGKTESVIDAEWCEFTPYEVGFPKYGAFVPAQNFGSEYYLGHMVKKLPETGLSFLVGMWSSIFSINLTDIWSIATGVAPSWTPWVGGGVSNTETDSKPSALGTYLISPVTDFAKILCGFMTSRPIVSQMYNFLRGFNLHNSYNENTGFVAWKDTHPDAYPNTMTPADPVLSLVDAGFAVNAGFPPLVHSHRNVDVILSLNYSWDPDHFKVIKQTQEYCTDRKIPFPKIDLKKVESEPLKEVYVFEDKDNPKAPIVLHFPMVNVSFKQFKAPGVKREGEKELKEGAVDVEMNSSTSPYLTHKLTYTPEDFQRLINLTSYNIQNNKDVILNALNKTLNRNKERQTGDDSHAKKEKAAKKVDLQLKTDDRSDEDLNVRLDFDIPVEEKNFLVKRKKVVSQALQKALNFSSAPDPSKVPVMAVVCSGGGSRALVATYGSLKGLQKIQLLDAVSYITGVSGATWALGSIYEDPNWSQGEIDKSMESVKKELTKKALGMFSSEQLQKYKQRMEEREKEGYLVSLIDMWGLALEYLFHGKKHMGTLSEMQKTVSEGQNPLPIFTAVNMKPGKTESVIDAEWCEFTPYEVGFPKYGAFVPAQNFGSEYYLGHMVKKLPETGLSFLVGMWSSIFSINLTDIWSIATGVAPSWTPWVGGGVSNTETDSKPTALGTHLISPVTDFAKILCGFMTSRPIVSQMYNFLRGFNLHNSYNENTGFVAWKDTHPDAYPNTMTPADPVLSLVDAGFAVNAGFPPLVHSHRNVDVILSLNYSWDPDQFKVIKQTQEYCTDRKIPFPKIDFKKVESEPLKEVYVFEDKDNPKAPIVLHLPMVNVSFKQFKAPGVKREGEKELKEGAVDVEMNSSTSPYLTHKLTYTPEDFQRLINLTSYNIQNNKDVILNALNKTLNRTKKGRQAAGSRSFHKHSTMLKKEVKPYWNLSVTVLHAKLHQSYDYWSSSDCYVILNLPTASARTNRTKTIPNSEKPVWNETFTFRVHSNVKNILEIMIYDEDPFMRDDHCATILFDINNLTHGKKETKCFKINDETKDELWVEFELTTSSVTPRPCFSNGVLVAGHFCELNVDIYKLLNKSEAMQNMVLKLKGAYKEDFVISNSEESSSFLKTLCYYINRDLETELNLTSKTVVSPANVGTVVVDCGVSEPGDSELTSVPLKQLSAKQQITVALPLGEKKVDLQLKMDDRSDEDLNVRLDFDIPVEEKNFLVKRKKVVSQALQKALNFRSAPDPSKVPVMAVVCSGGGSRALVATYGSLKGLQKIQLLDAVSYITGVSGATWALGSIYEDPNWSQGEIDKSMEPVKKELTKKALSMFSSEQLQKYKQRMEEREKEGHLVSLIDMWGLALEYLFHGKKRMGTLSEMQKTVSEGQNPLPIFTAVNMKPGKTESVTDAEWCEFTPYEVGFPKYGAFVPAQNFGSEYYLGHMVKKLPETGLSFLVGMWSSIFSINLTDIWSIATGVTPTWTPWVGRGVSKTETDSKPTALGTHLISPVTDFAKILCGFMTSRPIVSQMYNFLRGFNLHNSYNENTGFVAWKDTHPDAYPNTMTPADPVLSLVDAGFAVNAGFPPLVHSHRNVDVILSLNYSWDPDQFKVIKQTQEYCTDRKIPFPKIDFKKVESEPLKEVYVFEDKDNPKAPIVLHLPMVNVSFKQFKAPGVKREGEKELKEGAVDVEMNSSTSPYLTHKLTYTPEDFQRLINLTSYNIQNNKDVILNALNKTLNRNKERQTVSKCDCYVVLKLPTACAFCRRTKTVQNSDEPNWNETFRFRVHSGVKNILEFHIYDADKLTRDDCCSTILFDINNLTPGQKQTKCFITEDKKKSELWVEFEMTVSSEKPEPYFSNGVLMAGPFCALDVKVEKRLKTKAENDMMLKLRGAYKEDCLIPCSKKNPSCTQTFRYYINRDVETEFSLIPPKAVTEVDGTNPNTADILSSVPIKPFPAKQQIKLSMPVGQLDVRLGFDIPMEEKNFLAMRRKVVSQALQKALNLSSAPDPNKVPLVAVVSSVGGTRAMIGTFGGLRALQKLQLLDAVSYITGVSGSTWTMASLYGDANWSNNDINGVMESVKKEISKSMFNIFSLEQLRHYKAKMQEKEKDGHLVSLIDMWGLAIEYLIQGKKKMGTLSDQQMALSKGQNPLPIYTALNMKNGKTGCTIETEWCEFTPYEVGFIKYGAFIPSQNFGSEYYLGHMVRKLPESGIHSLLGMWSSIFSVSLTQLWSVVTGVIPSWASKIGEEVNQTETDDNPSTSDTLQVSPMTNLAKKLSNFLTSRPVISQVFNFLRGFHLHRNYSENCEFTTCKDTHPDAFPNSLTPADDRLDLVDSAFVLKSGFPPVLRSHRRADVILSLNYAWEPDHFKVIKQTQEYCADRKIPFPKIDYKKLESEPIKEVYVFEDKENPEAPIVIHFPLINVSFKQFKSPGVKREGKEEIKEGDFDIDFTSIFCPFGTFKLTYEPEDFEKLANLTTYNILNNKDIILKTLNKALKRNMERIPATKAS</sequence>
<dbReference type="Proteomes" id="UP001187343">
    <property type="component" value="Unassembled WGS sequence"/>
</dbReference>
<comment type="cofactor">
    <cofactor evidence="1">
        <name>Ca(2+)</name>
        <dbReference type="ChEBI" id="CHEBI:29108"/>
    </cofactor>
</comment>
<dbReference type="SUPFAM" id="SSF52151">
    <property type="entry name" value="FabD/lysophospholipase-like"/>
    <property type="match status" value="4"/>
</dbReference>
<dbReference type="PANTHER" id="PTHR10728">
    <property type="entry name" value="CYTOSOLIC PHOSPHOLIPASE A2"/>
    <property type="match status" value="1"/>
</dbReference>
<evidence type="ECO:0000256" key="5">
    <source>
        <dbReference type="ARBA" id="ARBA00022490"/>
    </source>
</evidence>
<keyword evidence="17" id="KW-1185">Reference proteome</keyword>
<dbReference type="Pfam" id="PF18695">
    <property type="entry name" value="cPLA2_C2"/>
    <property type="match status" value="2"/>
</dbReference>
<feature type="domain" description="PLA2c" evidence="15">
    <location>
        <begin position="271"/>
        <end position="832"/>
    </location>
</feature>
<evidence type="ECO:0000256" key="10">
    <source>
        <dbReference type="ARBA" id="ARBA00023098"/>
    </source>
</evidence>
<dbReference type="GO" id="GO:0016020">
    <property type="term" value="C:membrane"/>
    <property type="evidence" value="ECO:0007669"/>
    <property type="project" value="UniProtKB-SubCell"/>
</dbReference>
<feature type="domain" description="PLA2c" evidence="15">
    <location>
        <begin position="1655"/>
        <end position="2224"/>
    </location>
</feature>
<dbReference type="SMART" id="SM00022">
    <property type="entry name" value="PLAc"/>
    <property type="match status" value="3"/>
</dbReference>
<keyword evidence="9 12" id="KW-0442">Lipid degradation</keyword>
<dbReference type="InterPro" id="IPR016035">
    <property type="entry name" value="Acyl_Trfase/lysoPLipase"/>
</dbReference>
<evidence type="ECO:0000256" key="1">
    <source>
        <dbReference type="ARBA" id="ARBA00001913"/>
    </source>
</evidence>
<keyword evidence="6 13" id="KW-0479">Metal-binding</keyword>
<evidence type="ECO:0000256" key="4">
    <source>
        <dbReference type="ARBA" id="ARBA00013278"/>
    </source>
</evidence>
<evidence type="ECO:0000256" key="12">
    <source>
        <dbReference type="PROSITE-ProRule" id="PRU00555"/>
    </source>
</evidence>
<dbReference type="CDD" id="cd04036">
    <property type="entry name" value="C2_cPLA2"/>
    <property type="match status" value="2"/>
</dbReference>
<dbReference type="GO" id="GO:0005509">
    <property type="term" value="F:calcium ion binding"/>
    <property type="evidence" value="ECO:0007669"/>
    <property type="project" value="InterPro"/>
</dbReference>
<dbReference type="GO" id="GO:0046475">
    <property type="term" value="P:glycerophospholipid catabolic process"/>
    <property type="evidence" value="ECO:0007669"/>
    <property type="project" value="TreeGrafter"/>
</dbReference>
<evidence type="ECO:0000256" key="13">
    <source>
        <dbReference type="RuleBase" id="RU362102"/>
    </source>
</evidence>
<feature type="domain" description="C2" evidence="14">
    <location>
        <begin position="2163"/>
        <end position="2279"/>
    </location>
</feature>
<dbReference type="GO" id="GO:0047498">
    <property type="term" value="F:calcium-dependent phospholipase A2 activity"/>
    <property type="evidence" value="ECO:0007669"/>
    <property type="project" value="TreeGrafter"/>
</dbReference>
<dbReference type="Pfam" id="PF00168">
    <property type="entry name" value="C2"/>
    <property type="match status" value="3"/>
</dbReference>
<evidence type="ECO:0000256" key="6">
    <source>
        <dbReference type="ARBA" id="ARBA00022723"/>
    </source>
</evidence>
<dbReference type="SUPFAM" id="SSF49562">
    <property type="entry name" value="C2 domain (Calcium/lipid-binding domain, CaLB)"/>
    <property type="match status" value="3"/>
</dbReference>
<evidence type="ECO:0000256" key="11">
    <source>
        <dbReference type="ARBA" id="ARBA00023136"/>
    </source>
</evidence>
<dbReference type="FunFam" id="2.60.40.150:FF:000030">
    <property type="entry name" value="Phospholipase A2"/>
    <property type="match status" value="2"/>
</dbReference>
<dbReference type="Gene3D" id="3.40.1090.10">
    <property type="entry name" value="Cytosolic phospholipase A2 catalytic domain"/>
    <property type="match status" value="4"/>
</dbReference>
<evidence type="ECO:0000313" key="17">
    <source>
        <dbReference type="Proteomes" id="UP001187343"/>
    </source>
</evidence>
<evidence type="ECO:0000256" key="3">
    <source>
        <dbReference type="ARBA" id="ARBA00004514"/>
    </source>
</evidence>
<dbReference type="InterPro" id="IPR041847">
    <property type="entry name" value="C2_cPLA2"/>
</dbReference>
<name>A0AA88TGJ8_9TELE</name>
<dbReference type="InterPro" id="IPR035892">
    <property type="entry name" value="C2_domain_sf"/>
</dbReference>
<dbReference type="InterPro" id="IPR002642">
    <property type="entry name" value="LysoPLipase_cat_dom"/>
</dbReference>
<proteinExistence type="predicted"/>
<accession>A0AA88TGJ8</accession>
<dbReference type="PROSITE" id="PS50004">
    <property type="entry name" value="C2"/>
    <property type="match status" value="3"/>
</dbReference>
<dbReference type="PANTHER" id="PTHR10728:SF32">
    <property type="entry name" value="CYTOSOLIC PHOSPHOLIPASE A2 BETA"/>
    <property type="match status" value="1"/>
</dbReference>
<comment type="caution">
    <text evidence="16">The sequence shown here is derived from an EMBL/GenBank/DDBJ whole genome shotgun (WGS) entry which is preliminary data.</text>
</comment>
<evidence type="ECO:0000256" key="2">
    <source>
        <dbReference type="ARBA" id="ARBA00004170"/>
    </source>
</evidence>
<dbReference type="Gene3D" id="2.60.40.150">
    <property type="entry name" value="C2 domain"/>
    <property type="match status" value="3"/>
</dbReference>
<keyword evidence="11" id="KW-0472">Membrane</keyword>
<protein>
    <recommendedName>
        <fullName evidence="4 13">Phospholipase A2</fullName>
        <ecNumber evidence="4 13">3.1.1.4</ecNumber>
    </recommendedName>
</protein>
<dbReference type="Pfam" id="PF01735">
    <property type="entry name" value="PLA2_B"/>
    <property type="match status" value="4"/>
</dbReference>
<evidence type="ECO:0000256" key="7">
    <source>
        <dbReference type="ARBA" id="ARBA00022801"/>
    </source>
</evidence>
<dbReference type="EMBL" id="JAUYZG010000019">
    <property type="protein sequence ID" value="KAK2878876.1"/>
    <property type="molecule type" value="Genomic_DNA"/>
</dbReference>
<dbReference type="SMART" id="SM00239">
    <property type="entry name" value="C2"/>
    <property type="match status" value="3"/>
</dbReference>
<dbReference type="EC" id="3.1.1.4" evidence="4 13"/>
<keyword evidence="8 13" id="KW-0106">Calcium</keyword>
<comment type="catalytic activity">
    <reaction evidence="13">
        <text>a 1,2-diacyl-sn-glycero-3-phosphocholine + H2O = a 1-acyl-sn-glycero-3-phosphocholine + a fatty acid + H(+)</text>
        <dbReference type="Rhea" id="RHEA:15801"/>
        <dbReference type="ChEBI" id="CHEBI:15377"/>
        <dbReference type="ChEBI" id="CHEBI:15378"/>
        <dbReference type="ChEBI" id="CHEBI:28868"/>
        <dbReference type="ChEBI" id="CHEBI:57643"/>
        <dbReference type="ChEBI" id="CHEBI:58168"/>
        <dbReference type="EC" id="3.1.1.4"/>
    </reaction>
</comment>
<comment type="subcellular location">
    <subcellularLocation>
        <location evidence="3">Cytoplasm</location>
        <location evidence="3">Cytosol</location>
    </subcellularLocation>
    <subcellularLocation>
        <location evidence="2">Membrane</location>
        <topology evidence="2">Peripheral membrane protein</topology>
    </subcellularLocation>
</comment>
<keyword evidence="10 12" id="KW-0443">Lipid metabolism</keyword>